<proteinExistence type="inferred from homology"/>
<accession>A0A948THB7</accession>
<dbReference type="SUPFAM" id="SSF56801">
    <property type="entry name" value="Acetyl-CoA synthetase-like"/>
    <property type="match status" value="1"/>
</dbReference>
<dbReference type="PANTHER" id="PTHR43201">
    <property type="entry name" value="ACYL-COA SYNTHETASE"/>
    <property type="match status" value="1"/>
</dbReference>
<dbReference type="AlphaFoldDB" id="A0A948THB7"/>
<comment type="caution">
    <text evidence="3">The sequence shown here is derived from an EMBL/GenBank/DDBJ whole genome shotgun (WGS) entry which is preliminary data.</text>
</comment>
<feature type="domain" description="AMP-dependent synthetase/ligase" evidence="2">
    <location>
        <begin position="73"/>
        <end position="248"/>
    </location>
</feature>
<sequence>MVDFILERQAQTICLEGRVYHHAELPQLQSELEQQLAAATPESAASKQLSFKLELTAFLRDWFAPSPTLEVKTSGSTGVPKRMQVSKEHMMHSAQLTLEFLHLKRGDSALLCMPLEYIAGKMVVVRALVGGLDLYPVAPCGQPLAPVQGQGQEYPNLPQPLKFAAMIPLQVYNSLQDEKQRQALRDIEQLIIGGGAIDEALEQELSTFPHYVWSTYGMTETLSHIALRRVNGPEASEYYQPFAHVHLELSADDTLVIDAPLVAAERLVTNDIVVFNEKGQFRIKGRKDNVINSGGVKLQIEELEAKIKALQLKWDFQISSKPHPKFGQIVVLLVTRASLHIDITEGELAEDQLDAVRALIKDALHRLPRYEQPKRFLLVEALPRTGTNKPDRAQAKLLAAQATAEL</sequence>
<dbReference type="Proteomes" id="UP000733611">
    <property type="component" value="Unassembled WGS sequence"/>
</dbReference>
<dbReference type="InterPro" id="IPR045851">
    <property type="entry name" value="AMP-bd_C_sf"/>
</dbReference>
<dbReference type="Gene3D" id="3.30.300.30">
    <property type="match status" value="1"/>
</dbReference>
<dbReference type="Gene3D" id="3.40.50.12780">
    <property type="entry name" value="N-terminal domain of ligase-like"/>
    <property type="match status" value="1"/>
</dbReference>
<comment type="similarity">
    <text evidence="1">Belongs to the ATP-dependent AMP-binding enzyme family.</text>
</comment>
<organism evidence="3 4">
    <name type="scientific">Candidatus Anaerobiospirillum pullicola</name>
    <dbReference type="NCBI Taxonomy" id="2838451"/>
    <lineage>
        <taxon>Bacteria</taxon>
        <taxon>Pseudomonadati</taxon>
        <taxon>Pseudomonadota</taxon>
        <taxon>Gammaproteobacteria</taxon>
        <taxon>Aeromonadales</taxon>
        <taxon>Succinivibrionaceae</taxon>
        <taxon>Anaerobiospirillum</taxon>
    </lineage>
</organism>
<evidence type="ECO:0000313" key="3">
    <source>
        <dbReference type="EMBL" id="MBU3844673.1"/>
    </source>
</evidence>
<name>A0A948THB7_9GAMM</name>
<dbReference type="EMBL" id="JAHLFE010000149">
    <property type="protein sequence ID" value="MBU3844673.1"/>
    <property type="molecule type" value="Genomic_DNA"/>
</dbReference>
<reference evidence="3" key="1">
    <citation type="journal article" date="2021" name="PeerJ">
        <title>Extensive microbial diversity within the chicken gut microbiome revealed by metagenomics and culture.</title>
        <authorList>
            <person name="Gilroy R."/>
            <person name="Ravi A."/>
            <person name="Getino M."/>
            <person name="Pursley I."/>
            <person name="Horton D.L."/>
            <person name="Alikhan N.F."/>
            <person name="Baker D."/>
            <person name="Gharbi K."/>
            <person name="Hall N."/>
            <person name="Watson M."/>
            <person name="Adriaenssens E.M."/>
            <person name="Foster-Nyarko E."/>
            <person name="Jarju S."/>
            <person name="Secka A."/>
            <person name="Antonio M."/>
            <person name="Oren A."/>
            <person name="Chaudhuri R.R."/>
            <person name="La Ragione R."/>
            <person name="Hildebrand F."/>
            <person name="Pallen M.J."/>
        </authorList>
    </citation>
    <scope>NUCLEOTIDE SEQUENCE</scope>
    <source>
        <strain evidence="3">378</strain>
    </source>
</reference>
<dbReference type="GO" id="GO:0006631">
    <property type="term" value="P:fatty acid metabolic process"/>
    <property type="evidence" value="ECO:0007669"/>
    <property type="project" value="TreeGrafter"/>
</dbReference>
<dbReference type="GO" id="GO:0031956">
    <property type="term" value="F:medium-chain fatty acid-CoA ligase activity"/>
    <property type="evidence" value="ECO:0007669"/>
    <property type="project" value="TreeGrafter"/>
</dbReference>
<evidence type="ECO:0000259" key="2">
    <source>
        <dbReference type="Pfam" id="PF00501"/>
    </source>
</evidence>
<evidence type="ECO:0000256" key="1">
    <source>
        <dbReference type="ARBA" id="ARBA00006432"/>
    </source>
</evidence>
<dbReference type="Pfam" id="PF00501">
    <property type="entry name" value="AMP-binding"/>
    <property type="match status" value="1"/>
</dbReference>
<evidence type="ECO:0000313" key="4">
    <source>
        <dbReference type="Proteomes" id="UP000733611"/>
    </source>
</evidence>
<dbReference type="PANTHER" id="PTHR43201:SF8">
    <property type="entry name" value="ACYL-COA SYNTHETASE FAMILY MEMBER 3"/>
    <property type="match status" value="1"/>
</dbReference>
<reference evidence="3" key="2">
    <citation type="submission" date="2021-04" db="EMBL/GenBank/DDBJ databases">
        <authorList>
            <person name="Gilroy R."/>
        </authorList>
    </citation>
    <scope>NUCLEOTIDE SEQUENCE</scope>
    <source>
        <strain evidence="3">378</strain>
    </source>
</reference>
<gene>
    <name evidence="3" type="ORF">H9847_07385</name>
</gene>
<dbReference type="InterPro" id="IPR000873">
    <property type="entry name" value="AMP-dep_synth/lig_dom"/>
</dbReference>
<protein>
    <submittedName>
        <fullName evidence="3">AMP-binding protein</fullName>
    </submittedName>
</protein>
<dbReference type="InterPro" id="IPR042099">
    <property type="entry name" value="ANL_N_sf"/>
</dbReference>